<dbReference type="Proteomes" id="UP000054886">
    <property type="component" value="Unassembled WGS sequence"/>
</dbReference>
<dbReference type="GO" id="GO:0042791">
    <property type="term" value="P:5S class rRNA transcription by RNA polymerase III"/>
    <property type="evidence" value="ECO:0007669"/>
    <property type="project" value="EnsemblFungi"/>
</dbReference>
<evidence type="ECO:0000256" key="1">
    <source>
        <dbReference type="ARBA" id="ARBA00004123"/>
    </source>
</evidence>
<organism evidence="5 6">
    <name type="scientific">Candida glabrata</name>
    <name type="common">Yeast</name>
    <name type="synonym">Torulopsis glabrata</name>
    <dbReference type="NCBI Taxonomy" id="5478"/>
    <lineage>
        <taxon>Eukaryota</taxon>
        <taxon>Fungi</taxon>
        <taxon>Dikarya</taxon>
        <taxon>Ascomycota</taxon>
        <taxon>Saccharomycotina</taxon>
        <taxon>Saccharomycetes</taxon>
        <taxon>Saccharomycetales</taxon>
        <taxon>Saccharomycetaceae</taxon>
        <taxon>Nakaseomyces</taxon>
    </lineage>
</organism>
<dbReference type="InterPro" id="IPR036322">
    <property type="entry name" value="WD40_repeat_dom_sf"/>
</dbReference>
<comment type="caution">
    <text evidence="5">The sequence shown here is derived from an EMBL/GenBank/DDBJ whole genome shotgun (WGS) entry which is preliminary data.</text>
</comment>
<proteinExistence type="predicted"/>
<dbReference type="EMBL" id="LLZZ01000006">
    <property type="protein sequence ID" value="KTB13734.1"/>
    <property type="molecule type" value="Genomic_DNA"/>
</dbReference>
<evidence type="ECO:0000256" key="2">
    <source>
        <dbReference type="ARBA" id="ARBA00023163"/>
    </source>
</evidence>
<dbReference type="SUPFAM" id="SSF50978">
    <property type="entry name" value="WD40 repeat-like"/>
    <property type="match status" value="1"/>
</dbReference>
<dbReference type="GO" id="GO:0000127">
    <property type="term" value="C:transcription factor TFIIIC complex"/>
    <property type="evidence" value="ECO:0007669"/>
    <property type="project" value="EnsemblFungi"/>
</dbReference>
<dbReference type="EMBL" id="LLZZ01000177">
    <property type="protein sequence ID" value="KTA95984.1"/>
    <property type="molecule type" value="Genomic_DNA"/>
</dbReference>
<protein>
    <submittedName>
        <fullName evidence="5">Transcription factor tau 91 kDa subunit</fullName>
    </submittedName>
</protein>
<gene>
    <name evidence="4" type="ORF">AO440_005480</name>
    <name evidence="5" type="ORF">AO440_005694</name>
</gene>
<evidence type="ECO:0000256" key="3">
    <source>
        <dbReference type="ARBA" id="ARBA00023242"/>
    </source>
</evidence>
<evidence type="ECO:0000313" key="5">
    <source>
        <dbReference type="EMBL" id="KTB13734.1"/>
    </source>
</evidence>
<name>A0A0W0DPJ5_CANGB</name>
<accession>A0A0W0DPJ5</accession>
<dbReference type="VEuPathDB" id="FungiDB:GVI51_A02475"/>
<dbReference type="PANTHER" id="PTHR15052:SF2">
    <property type="entry name" value="GENERAL TRANSCRIPTION FACTOR 3C POLYPEPTIDE 2"/>
    <property type="match status" value="1"/>
</dbReference>
<dbReference type="VEuPathDB" id="FungiDB:B1J91_A02695g"/>
<keyword evidence="3" id="KW-0539">Nucleus</keyword>
<keyword evidence="2" id="KW-0804">Transcription</keyword>
<dbReference type="VEuPathDB" id="FungiDB:CAGL0A02695g"/>
<comment type="subcellular location">
    <subcellularLocation>
        <location evidence="1">Nucleus</location>
    </subcellularLocation>
</comment>
<dbReference type="PANTHER" id="PTHR15052">
    <property type="entry name" value="RNA POLYMERASE III TRANSCRIPTION INITIATION FACTOR COMPLEX SUBUNIT"/>
    <property type="match status" value="1"/>
</dbReference>
<dbReference type="VEuPathDB" id="FungiDB:GWK60_A02519"/>
<dbReference type="GO" id="GO:0001003">
    <property type="term" value="F:RNA polymerase III type 2 promoter sequence-specific DNA binding"/>
    <property type="evidence" value="ECO:0007669"/>
    <property type="project" value="EnsemblFungi"/>
</dbReference>
<dbReference type="InterPro" id="IPR052416">
    <property type="entry name" value="GTF3C_component"/>
</dbReference>
<sequence>MDKKRGRGRPRKHAIDETASESIAVAALKSMEGADANASTAKGKGAAKDDGAGRIASTLLQKGRIIRTLKDLSSARDKIERIYGLDRAKLLKLAMVKECFENDLFNVRQETIEPTSPFWFESKRSSELPNAGRDLQDDIAHIWASMDAHPAQFGAVSEKEYNALFKVRAEPIDCQIGETGISLSAGQKAELPVLPTYQRYGLVYNAGAFVTDMAWHTTKRGDEQVQYLVLALSQHGQEPDDKHLRMFGKEEHIACLQVFRFDPHTLSLEKIHDILHPYGEVWDLKWHEALDQTEDTIGALFFACQEGTVRSLNIPTTASEEPVLCQATNIALGVKGNCVTTFDFVSVSRVICGFQNGYVAEFDLCDTQALQRPSYYLQVCSTYISTIVTAHSEFEASTIGAVSLDGYFYIFDPASIHTSKVKTSRYRGGNQFPIVYMPKLYSFFCTDGANIVRAVPPRASFAQHSMGSMPTTVTALSASTLHPMLLSGLSSGGLYITNAVRRLLTGVKNVASVGRTLRLWKWDYNPSADQYRLDPNYEVEKAGGGEISTIELDAPQVAITATKWNESTECGRFYSFSISAGIVTIERIGEK</sequence>
<evidence type="ECO:0000313" key="4">
    <source>
        <dbReference type="EMBL" id="KTA95984.1"/>
    </source>
</evidence>
<evidence type="ECO:0000313" key="6">
    <source>
        <dbReference type="Proteomes" id="UP000054886"/>
    </source>
</evidence>
<dbReference type="GO" id="GO:0005634">
    <property type="term" value="C:nucleus"/>
    <property type="evidence" value="ECO:0007669"/>
    <property type="project" value="UniProtKB-SubCell"/>
</dbReference>
<dbReference type="AlphaFoldDB" id="A0A0W0DPJ5"/>
<dbReference type="GO" id="GO:0001002">
    <property type="term" value="F:RNA polymerase III type 1 promoter sequence-specific DNA binding"/>
    <property type="evidence" value="ECO:0007669"/>
    <property type="project" value="EnsemblFungi"/>
</dbReference>
<reference evidence="5 6" key="1">
    <citation type="submission" date="2015-10" db="EMBL/GenBank/DDBJ databases">
        <title>Draft genomes sequences of Candida glabrata isolates 1A, 1B, 2A, 2B, 3A and 3B.</title>
        <authorList>
            <person name="Haavelsrud O.E."/>
            <person name="Gaustad P."/>
        </authorList>
    </citation>
    <scope>NUCLEOTIDE SEQUENCE [LARGE SCALE GENOMIC DNA]</scope>
    <source>
        <strain evidence="5">910700640</strain>
    </source>
</reference>